<gene>
    <name evidence="2" type="ORF">C3744_26450</name>
</gene>
<name>A0A3D8WUZ5_PRIMG</name>
<dbReference type="RefSeq" id="WP_116078050.1">
    <property type="nucleotide sequence ID" value="NZ_CP187630.1"/>
</dbReference>
<comment type="caution">
    <text evidence="2">The sequence shown here is derived from an EMBL/GenBank/DDBJ whole genome shotgun (WGS) entry which is preliminary data.</text>
</comment>
<proteinExistence type="predicted"/>
<dbReference type="InterPro" id="IPR010359">
    <property type="entry name" value="IrrE_HExxH"/>
</dbReference>
<feature type="domain" description="IrrE N-terminal-like" evidence="1">
    <location>
        <begin position="50"/>
        <end position="143"/>
    </location>
</feature>
<dbReference type="Proteomes" id="UP000256519">
    <property type="component" value="Unassembled WGS sequence"/>
</dbReference>
<evidence type="ECO:0000313" key="2">
    <source>
        <dbReference type="EMBL" id="RDZ07931.1"/>
    </source>
</evidence>
<evidence type="ECO:0000313" key="3">
    <source>
        <dbReference type="Proteomes" id="UP000256519"/>
    </source>
</evidence>
<protein>
    <submittedName>
        <fullName evidence="2">ImmA/IrrE family metallo-endopeptidase</fullName>
    </submittedName>
</protein>
<evidence type="ECO:0000259" key="1">
    <source>
        <dbReference type="Pfam" id="PF06114"/>
    </source>
</evidence>
<dbReference type="EMBL" id="PQWM01000049">
    <property type="protein sequence ID" value="RDZ07931.1"/>
    <property type="molecule type" value="Genomic_DNA"/>
</dbReference>
<organism evidence="2 3">
    <name type="scientific">Priestia megaterium</name>
    <name type="common">Bacillus megaterium</name>
    <dbReference type="NCBI Taxonomy" id="1404"/>
    <lineage>
        <taxon>Bacteria</taxon>
        <taxon>Bacillati</taxon>
        <taxon>Bacillota</taxon>
        <taxon>Bacilli</taxon>
        <taxon>Bacillales</taxon>
        <taxon>Bacillaceae</taxon>
        <taxon>Priestia</taxon>
    </lineage>
</organism>
<reference evidence="2 3" key="1">
    <citation type="journal article" date="2018" name="Appl. Environ. Microbiol.">
        <title>Antimicrobial susceptibility testing and tentative epidemiological cut-off values of five Bacillus species relevant for use as animal feed additives or for plant protection.</title>
        <authorList>
            <person name="Agerso Y."/>
            <person name="Stuer-Lauridsen B."/>
            <person name="Bjerre K."/>
            <person name="Jensen M.G."/>
            <person name="Johansen E."/>
            <person name="Bennedsen M."/>
            <person name="Brockmann E."/>
            <person name="Nielsen B."/>
        </authorList>
    </citation>
    <scope>NUCLEOTIDE SEQUENCE [LARGE SCALE GENOMIC DNA]</scope>
    <source>
        <strain evidence="2 3">CHCC20162</strain>
    </source>
</reference>
<dbReference type="Pfam" id="PF06114">
    <property type="entry name" value="Peptidase_M78"/>
    <property type="match status" value="1"/>
</dbReference>
<accession>A0A3D8WUZ5</accession>
<sequence length="159" mass="19053">MNYQTSLLEDWIHQFYKQIGVYSPDQLDFPVIADCLGIQLEFWEVSSRLYRGTMIIDSRLTPQEQWQDFAHEICHKLRHYGNHMTMPEMFLELQEFQANHFALHFCVPTFMLKNLNFQKSRKETIYLIAITFGVTYEFAEKRLVIYENRILSQKCLSNV</sequence>
<dbReference type="AlphaFoldDB" id="A0A3D8WUZ5"/>